<evidence type="ECO:0000256" key="1">
    <source>
        <dbReference type="ARBA" id="ARBA00010364"/>
    </source>
</evidence>
<accession>A0A1G1WQD7</accession>
<dbReference type="SMART" id="SM01152">
    <property type="entry name" value="DUF167"/>
    <property type="match status" value="1"/>
</dbReference>
<dbReference type="EMBL" id="MHCZ01000020">
    <property type="protein sequence ID" value="OGY29821.1"/>
    <property type="molecule type" value="Genomic_DNA"/>
</dbReference>
<evidence type="ECO:0000313" key="2">
    <source>
        <dbReference type="EMBL" id="OGY29821.1"/>
    </source>
</evidence>
<dbReference type="InterPro" id="IPR036591">
    <property type="entry name" value="YggU-like_sf"/>
</dbReference>
<organism evidence="2 3">
    <name type="scientific">Candidatus Woykebacteria bacterium RIFCSPHIGHO2_12_FULL_45_10</name>
    <dbReference type="NCBI Taxonomy" id="1802603"/>
    <lineage>
        <taxon>Bacteria</taxon>
        <taxon>Candidatus Woykeibacteriota</taxon>
    </lineage>
</organism>
<sequence length="72" mass="8153">MRISVRAKPLSSQEKVQKVGENTFEVWVKEPPVHGLANLAIKNALADYFEVSHNQVRLVSGFSSRNKIFEIN</sequence>
<dbReference type="GO" id="GO:0005737">
    <property type="term" value="C:cytoplasm"/>
    <property type="evidence" value="ECO:0007669"/>
    <property type="project" value="TreeGrafter"/>
</dbReference>
<gene>
    <name evidence="2" type="ORF">A3F35_01330</name>
</gene>
<dbReference type="AlphaFoldDB" id="A0A1G1WQD7"/>
<dbReference type="STRING" id="1802603.A3F35_01330"/>
<evidence type="ECO:0000313" key="3">
    <source>
        <dbReference type="Proteomes" id="UP000178068"/>
    </source>
</evidence>
<dbReference type="NCBIfam" id="TIGR00251">
    <property type="entry name" value="DUF167 family protein"/>
    <property type="match status" value="1"/>
</dbReference>
<proteinExistence type="inferred from homology"/>
<comment type="caution">
    <text evidence="2">The sequence shown here is derived from an EMBL/GenBank/DDBJ whole genome shotgun (WGS) entry which is preliminary data.</text>
</comment>
<dbReference type="PANTHER" id="PTHR13420:SF7">
    <property type="entry name" value="UPF0235 PROTEIN C15ORF40"/>
    <property type="match status" value="1"/>
</dbReference>
<dbReference type="Proteomes" id="UP000178068">
    <property type="component" value="Unassembled WGS sequence"/>
</dbReference>
<dbReference type="InterPro" id="IPR003746">
    <property type="entry name" value="DUF167"/>
</dbReference>
<dbReference type="Pfam" id="PF02594">
    <property type="entry name" value="DUF167"/>
    <property type="match status" value="1"/>
</dbReference>
<dbReference type="PANTHER" id="PTHR13420">
    <property type="entry name" value="UPF0235 PROTEIN C15ORF40"/>
    <property type="match status" value="1"/>
</dbReference>
<protein>
    <submittedName>
        <fullName evidence="2">Uncharacterized protein</fullName>
    </submittedName>
</protein>
<dbReference type="SUPFAM" id="SSF69786">
    <property type="entry name" value="YggU-like"/>
    <property type="match status" value="1"/>
</dbReference>
<comment type="similarity">
    <text evidence="1">Belongs to the UPF0235 family.</text>
</comment>
<name>A0A1G1WQD7_9BACT</name>
<reference evidence="2 3" key="1">
    <citation type="journal article" date="2016" name="Nat. Commun.">
        <title>Thousands of microbial genomes shed light on interconnected biogeochemical processes in an aquifer system.</title>
        <authorList>
            <person name="Anantharaman K."/>
            <person name="Brown C.T."/>
            <person name="Hug L.A."/>
            <person name="Sharon I."/>
            <person name="Castelle C.J."/>
            <person name="Probst A.J."/>
            <person name="Thomas B.C."/>
            <person name="Singh A."/>
            <person name="Wilkins M.J."/>
            <person name="Karaoz U."/>
            <person name="Brodie E.L."/>
            <person name="Williams K.H."/>
            <person name="Hubbard S.S."/>
            <person name="Banfield J.F."/>
        </authorList>
    </citation>
    <scope>NUCLEOTIDE SEQUENCE [LARGE SCALE GENOMIC DNA]</scope>
</reference>
<dbReference type="Gene3D" id="3.30.1200.10">
    <property type="entry name" value="YggU-like"/>
    <property type="match status" value="1"/>
</dbReference>